<reference evidence="1" key="1">
    <citation type="submission" date="2024-07" db="EMBL/GenBank/DDBJ databases">
        <authorList>
            <person name="Kim Y.J."/>
            <person name="Jeong J.Y."/>
        </authorList>
    </citation>
    <scope>NUCLEOTIDE SEQUENCE</scope>
    <source>
        <strain evidence="1">GIHE-MW2</strain>
    </source>
</reference>
<dbReference type="GO" id="GO:0003676">
    <property type="term" value="F:nucleic acid binding"/>
    <property type="evidence" value="ECO:0007669"/>
    <property type="project" value="InterPro"/>
</dbReference>
<dbReference type="AlphaFoldDB" id="A0AAU8JFP1"/>
<sequence>MGAKDKFHAAVRIALEKEQWNVTDDPLRLEVGGTKFEIDLGAEQLLAAERGQEKIAVEIKTFLSDSPLTDYHAALGQFLNYRLALEISDPTRILYLAVPVGVYQTFFKREFAQISLERYQIKQIIYDPNEEVIIQWIK</sequence>
<organism evidence="1">
    <name type="scientific">Planktothricoides raciborskii GIHE-MW2</name>
    <dbReference type="NCBI Taxonomy" id="2792601"/>
    <lineage>
        <taxon>Bacteria</taxon>
        <taxon>Bacillati</taxon>
        <taxon>Cyanobacteriota</taxon>
        <taxon>Cyanophyceae</taxon>
        <taxon>Oscillatoriophycideae</taxon>
        <taxon>Oscillatoriales</taxon>
        <taxon>Oscillatoriaceae</taxon>
        <taxon>Planktothricoides</taxon>
    </lineage>
</organism>
<dbReference type="Gene3D" id="3.40.1350.10">
    <property type="match status" value="1"/>
</dbReference>
<dbReference type="InterPro" id="IPR014919">
    <property type="entry name" value="XisH"/>
</dbReference>
<proteinExistence type="predicted"/>
<dbReference type="Pfam" id="PF08814">
    <property type="entry name" value="XisH"/>
    <property type="match status" value="1"/>
</dbReference>
<gene>
    <name evidence="1" type="ORF">ABWT76_000368</name>
</gene>
<name>A0AAU8JFP1_9CYAN</name>
<dbReference type="EMBL" id="CP159837">
    <property type="protein sequence ID" value="XCM37598.1"/>
    <property type="molecule type" value="Genomic_DNA"/>
</dbReference>
<dbReference type="SUPFAM" id="SSF52980">
    <property type="entry name" value="Restriction endonuclease-like"/>
    <property type="match status" value="1"/>
</dbReference>
<accession>A0AAU8JFP1</accession>
<evidence type="ECO:0000313" key="1">
    <source>
        <dbReference type="EMBL" id="XCM37598.1"/>
    </source>
</evidence>
<dbReference type="CDD" id="cd22366">
    <property type="entry name" value="XisH-like"/>
    <property type="match status" value="1"/>
</dbReference>
<protein>
    <submittedName>
        <fullName evidence="1">XisH family protein</fullName>
    </submittedName>
</protein>
<dbReference type="InterPro" id="IPR011856">
    <property type="entry name" value="tRNA_endonuc-like_dom_sf"/>
</dbReference>
<dbReference type="RefSeq" id="WP_054465074.1">
    <property type="nucleotide sequence ID" value="NZ_CP159837.1"/>
</dbReference>
<dbReference type="InterPro" id="IPR011335">
    <property type="entry name" value="Restrct_endonuc-II-like"/>
</dbReference>